<accession>A0ACC1J811</accession>
<reference evidence="1" key="1">
    <citation type="submission" date="2022-07" db="EMBL/GenBank/DDBJ databases">
        <title>Phylogenomic reconstructions and comparative analyses of Kickxellomycotina fungi.</title>
        <authorList>
            <person name="Reynolds N.K."/>
            <person name="Stajich J.E."/>
            <person name="Barry K."/>
            <person name="Grigoriev I.V."/>
            <person name="Crous P."/>
            <person name="Smith M.E."/>
        </authorList>
    </citation>
    <scope>NUCLEOTIDE SEQUENCE</scope>
    <source>
        <strain evidence="1">NRRL 5244</strain>
    </source>
</reference>
<keyword evidence="2" id="KW-1185">Reference proteome</keyword>
<name>A0ACC1J811_9FUNG</name>
<evidence type="ECO:0000313" key="2">
    <source>
        <dbReference type="Proteomes" id="UP001150603"/>
    </source>
</evidence>
<feature type="non-terminal residue" evidence="1">
    <location>
        <position position="568"/>
    </location>
</feature>
<dbReference type="EMBL" id="JANBPW010002383">
    <property type="protein sequence ID" value="KAJ1940994.1"/>
    <property type="molecule type" value="Genomic_DNA"/>
</dbReference>
<protein>
    <submittedName>
        <fullName evidence="1">Trifunctional histidinol dehydrogenase</fullName>
    </submittedName>
</protein>
<proteinExistence type="predicted"/>
<comment type="caution">
    <text evidence="1">The sequence shown here is derived from an EMBL/GenBank/DDBJ whole genome shotgun (WGS) entry which is preliminary data.</text>
</comment>
<gene>
    <name evidence="1" type="primary">HIS4</name>
    <name evidence="1" type="ORF">FBU59_003637</name>
</gene>
<sequence>MLVPKITSGLSESLSRAISYLPTVLYADTQQGLENTKGYASVMAPATSETIVDVLNGGVATAIIASTEQVPADIDASRIALQFAPGELPQESDIERASMLIVTLSSEQIEQGGLAVIAAVAERQAVRVLVESTGKWTEAQMATVQRAGASAVVPAEQLEGPAGVATAFVASSGIQSDRSDGLLTTVVVDEQRVCLGVVFSNVVSIAAAFEAGAGVYWSRKRGLWHKGASSGATQTLVSVSVDCDADALCFTVQQSGAGFCHRNTRTCFGAASGLSQLAAVVEERKQNAPEGSYTSRLFAEPALLRAKLLEEAAELAAAENADDVAFEAADLLYFAMVKCAAHGVSLADVERSLDAKHRKVVRRPGNAKAQWTKAASTAAPAAPEPVVRTSILSTDIRPAAPGERIRMRVYDASELTTAEYDALQQRPIIDSEEIMGRVRPIVDAVRANGDASVLEFTEKFDRVKMSDVVIRAPFAVPELPAKVRAAIDQAYENVRTFHAAQLGSDTCVETMPGIKCSRFSRAIERVGLYVPGGSAVLPSSALMLGVPAQVAGCREIVLATPPRADGTI</sequence>
<evidence type="ECO:0000313" key="1">
    <source>
        <dbReference type="EMBL" id="KAJ1940994.1"/>
    </source>
</evidence>
<dbReference type="Proteomes" id="UP001150603">
    <property type="component" value="Unassembled WGS sequence"/>
</dbReference>
<organism evidence="1 2">
    <name type="scientific">Linderina macrospora</name>
    <dbReference type="NCBI Taxonomy" id="4868"/>
    <lineage>
        <taxon>Eukaryota</taxon>
        <taxon>Fungi</taxon>
        <taxon>Fungi incertae sedis</taxon>
        <taxon>Zoopagomycota</taxon>
        <taxon>Kickxellomycotina</taxon>
        <taxon>Kickxellomycetes</taxon>
        <taxon>Kickxellales</taxon>
        <taxon>Kickxellaceae</taxon>
        <taxon>Linderina</taxon>
    </lineage>
</organism>